<dbReference type="Gramene" id="KVH94969">
    <property type="protein sequence ID" value="KVH94969"/>
    <property type="gene ID" value="Ccrd_002960"/>
</dbReference>
<evidence type="ECO:0000259" key="11">
    <source>
        <dbReference type="PROSITE" id="PS51473"/>
    </source>
</evidence>
<dbReference type="GO" id="GO:0005524">
    <property type="term" value="F:ATP binding"/>
    <property type="evidence" value="ECO:0007669"/>
    <property type="project" value="UniProtKB-KW"/>
</dbReference>
<evidence type="ECO:0000259" key="10">
    <source>
        <dbReference type="PROSITE" id="PS50011"/>
    </source>
</evidence>
<sequence length="236" mass="26499">MMVVSLVLLLLFMMINPAILEPNYTETNIDTPITSFCGRNSPIILQNFISNRNSTFAQIRKQLLSNNVYYARAKSLDEGDSVFGAAQCRNYLSTAQFVACFDVGVFELVNCTTGNSAYVFLDNCFVRYDNYDNFYNNPDFIEDAGITPLQICGNQSATQPTTTFSQTAILDDSNTVAIKKIEVAHAKAKKEFENEVRLVCNVRHRNLLRLLGWSGEGSHLLLVLEYMPNGSLDKFL</sequence>
<dbReference type="Pfam" id="PF07714">
    <property type="entry name" value="PK_Tyr_Ser-Thr"/>
    <property type="match status" value="1"/>
</dbReference>
<evidence type="ECO:0000256" key="6">
    <source>
        <dbReference type="ARBA" id="ARBA00022777"/>
    </source>
</evidence>
<organism evidence="12 13">
    <name type="scientific">Cynara cardunculus var. scolymus</name>
    <name type="common">Globe artichoke</name>
    <name type="synonym">Cynara scolymus</name>
    <dbReference type="NCBI Taxonomy" id="59895"/>
    <lineage>
        <taxon>Eukaryota</taxon>
        <taxon>Viridiplantae</taxon>
        <taxon>Streptophyta</taxon>
        <taxon>Embryophyta</taxon>
        <taxon>Tracheophyta</taxon>
        <taxon>Spermatophyta</taxon>
        <taxon>Magnoliopsida</taxon>
        <taxon>eudicotyledons</taxon>
        <taxon>Gunneridae</taxon>
        <taxon>Pentapetalae</taxon>
        <taxon>asterids</taxon>
        <taxon>campanulids</taxon>
        <taxon>Asterales</taxon>
        <taxon>Asteraceae</taxon>
        <taxon>Carduoideae</taxon>
        <taxon>Cardueae</taxon>
        <taxon>Carduinae</taxon>
        <taxon>Cynara</taxon>
    </lineage>
</organism>
<keyword evidence="5" id="KW-0547">Nucleotide-binding</keyword>
<dbReference type="CDD" id="cd23509">
    <property type="entry name" value="Gnk2-like"/>
    <property type="match status" value="1"/>
</dbReference>
<dbReference type="Gene3D" id="1.10.510.10">
    <property type="entry name" value="Transferase(Phosphotransferase) domain 1"/>
    <property type="match status" value="1"/>
</dbReference>
<feature type="domain" description="Protein kinase" evidence="10">
    <location>
        <begin position="146"/>
        <end position="236"/>
    </location>
</feature>
<dbReference type="InterPro" id="IPR002902">
    <property type="entry name" value="GNK2"/>
</dbReference>
<evidence type="ECO:0000313" key="13">
    <source>
        <dbReference type="Proteomes" id="UP000243975"/>
    </source>
</evidence>
<dbReference type="InterPro" id="IPR001245">
    <property type="entry name" value="Ser-Thr/Tyr_kinase_cat_dom"/>
</dbReference>
<name>A0A103XQD8_CYNCS</name>
<keyword evidence="8" id="KW-0675">Receptor</keyword>
<keyword evidence="7" id="KW-0067">ATP-binding</keyword>
<protein>
    <submittedName>
        <fullName evidence="12">Gnk2-homologous domain-containing protein</fullName>
    </submittedName>
</protein>
<dbReference type="SUPFAM" id="SSF56112">
    <property type="entry name" value="Protein kinase-like (PK-like)"/>
    <property type="match status" value="1"/>
</dbReference>
<keyword evidence="2" id="KW-0808">Transferase</keyword>
<evidence type="ECO:0000256" key="9">
    <source>
        <dbReference type="SAM" id="SignalP"/>
    </source>
</evidence>
<evidence type="ECO:0000256" key="5">
    <source>
        <dbReference type="ARBA" id="ARBA00022741"/>
    </source>
</evidence>
<dbReference type="Pfam" id="PF01657">
    <property type="entry name" value="Stress-antifung"/>
    <property type="match status" value="1"/>
</dbReference>
<dbReference type="EMBL" id="LEKV01004481">
    <property type="protein sequence ID" value="KVH94969.1"/>
    <property type="molecule type" value="Genomic_DNA"/>
</dbReference>
<evidence type="ECO:0000256" key="8">
    <source>
        <dbReference type="ARBA" id="ARBA00023170"/>
    </source>
</evidence>
<dbReference type="OMA" id="MMINPAI"/>
<dbReference type="InterPro" id="IPR052059">
    <property type="entry name" value="CR_Ser/Thr_kinase"/>
</dbReference>
<feature type="chain" id="PRO_5007118995" evidence="9">
    <location>
        <begin position="21"/>
        <end position="236"/>
    </location>
</feature>
<dbReference type="GO" id="GO:0004674">
    <property type="term" value="F:protein serine/threonine kinase activity"/>
    <property type="evidence" value="ECO:0007669"/>
    <property type="project" value="UniProtKB-KW"/>
</dbReference>
<feature type="signal peptide" evidence="9">
    <location>
        <begin position="1"/>
        <end position="20"/>
    </location>
</feature>
<keyword evidence="4" id="KW-0677">Repeat</keyword>
<evidence type="ECO:0000256" key="2">
    <source>
        <dbReference type="ARBA" id="ARBA00022679"/>
    </source>
</evidence>
<gene>
    <name evidence="12" type="ORF">Ccrd_002960</name>
</gene>
<evidence type="ECO:0000313" key="12">
    <source>
        <dbReference type="EMBL" id="KVH94969.1"/>
    </source>
</evidence>
<dbReference type="InterPro" id="IPR038408">
    <property type="entry name" value="GNK2_sf"/>
</dbReference>
<feature type="domain" description="Gnk2-homologous" evidence="11">
    <location>
        <begin position="30"/>
        <end position="133"/>
    </location>
</feature>
<keyword evidence="1" id="KW-0723">Serine/threonine-protein kinase</keyword>
<dbReference type="InterPro" id="IPR011009">
    <property type="entry name" value="Kinase-like_dom_sf"/>
</dbReference>
<keyword evidence="3 9" id="KW-0732">Signal</keyword>
<evidence type="ECO:0000256" key="1">
    <source>
        <dbReference type="ARBA" id="ARBA00022527"/>
    </source>
</evidence>
<dbReference type="Gene3D" id="3.30.430.20">
    <property type="entry name" value="Gnk2 domain, C-X8-C-X2-C motif"/>
    <property type="match status" value="1"/>
</dbReference>
<comment type="caution">
    <text evidence="12">The sequence shown here is derived from an EMBL/GenBank/DDBJ whole genome shotgun (WGS) entry which is preliminary data.</text>
</comment>
<dbReference type="PANTHER" id="PTHR47973">
    <property type="entry name" value="CYSTEINE-RICH RECEPTOR-LIKE PROTEIN KINASE 3"/>
    <property type="match status" value="1"/>
</dbReference>
<keyword evidence="13" id="KW-1185">Reference proteome</keyword>
<dbReference type="Proteomes" id="UP000243975">
    <property type="component" value="Unassembled WGS sequence"/>
</dbReference>
<reference evidence="12 13" key="1">
    <citation type="journal article" date="2016" name="Sci. Rep.">
        <title>The genome sequence of the outbreeding globe artichoke constructed de novo incorporating a phase-aware low-pass sequencing strategy of F1 progeny.</title>
        <authorList>
            <person name="Scaglione D."/>
            <person name="Reyes-Chin-Wo S."/>
            <person name="Acquadro A."/>
            <person name="Froenicke L."/>
            <person name="Portis E."/>
            <person name="Beitel C."/>
            <person name="Tirone M."/>
            <person name="Mauro R."/>
            <person name="Lo Monaco A."/>
            <person name="Mauromicale G."/>
            <person name="Faccioli P."/>
            <person name="Cattivelli L."/>
            <person name="Rieseberg L."/>
            <person name="Michelmore R."/>
            <person name="Lanteri S."/>
        </authorList>
    </citation>
    <scope>NUCLEOTIDE SEQUENCE [LARGE SCALE GENOMIC DNA]</scope>
    <source>
        <strain evidence="12">2C</strain>
    </source>
</reference>
<dbReference type="PROSITE" id="PS51473">
    <property type="entry name" value="GNK2"/>
    <property type="match status" value="1"/>
</dbReference>
<dbReference type="AlphaFoldDB" id="A0A103XQD8"/>
<evidence type="ECO:0000256" key="3">
    <source>
        <dbReference type="ARBA" id="ARBA00022729"/>
    </source>
</evidence>
<evidence type="ECO:0000256" key="4">
    <source>
        <dbReference type="ARBA" id="ARBA00022737"/>
    </source>
</evidence>
<evidence type="ECO:0000256" key="7">
    <source>
        <dbReference type="ARBA" id="ARBA00022840"/>
    </source>
</evidence>
<dbReference type="InterPro" id="IPR000719">
    <property type="entry name" value="Prot_kinase_dom"/>
</dbReference>
<dbReference type="PROSITE" id="PS50011">
    <property type="entry name" value="PROTEIN_KINASE_DOM"/>
    <property type="match status" value="1"/>
</dbReference>
<keyword evidence="6" id="KW-0418">Kinase</keyword>
<accession>A0A103XQD8</accession>
<proteinExistence type="predicted"/>